<evidence type="ECO:0008006" key="3">
    <source>
        <dbReference type="Google" id="ProtNLM"/>
    </source>
</evidence>
<evidence type="ECO:0000313" key="2">
    <source>
        <dbReference type="EMBL" id="HDD45245.1"/>
    </source>
</evidence>
<comment type="caution">
    <text evidence="2">The sequence shown here is derived from an EMBL/GenBank/DDBJ whole genome shotgun (WGS) entry which is preliminary data.</text>
</comment>
<feature type="coiled-coil region" evidence="1">
    <location>
        <begin position="1"/>
        <end position="28"/>
    </location>
</feature>
<reference evidence="2" key="1">
    <citation type="journal article" date="2020" name="mSystems">
        <title>Genome- and Community-Level Interaction Insights into Carbon Utilization and Element Cycling Functions of Hydrothermarchaeota in Hydrothermal Sediment.</title>
        <authorList>
            <person name="Zhou Z."/>
            <person name="Liu Y."/>
            <person name="Xu W."/>
            <person name="Pan J."/>
            <person name="Luo Z.H."/>
            <person name="Li M."/>
        </authorList>
    </citation>
    <scope>NUCLEOTIDE SEQUENCE [LARGE SCALE GENOMIC DNA]</scope>
    <source>
        <strain evidence="2">HyVt-233</strain>
    </source>
</reference>
<dbReference type="Gene3D" id="1.20.1260.10">
    <property type="match status" value="1"/>
</dbReference>
<gene>
    <name evidence="2" type="ORF">ENG63_10380</name>
</gene>
<sequence length="171" mass="20205">MNSTETILTDIEKKLDSLRKLYLEAKGKVFHPLCQKVFEVLAKEKEKHLERIKEIKASMKKGKSWIVDRWLWDVGQGIPNPLTRLSEFSNLPLCTAEELKWLDETMEKEEKFYHFMDEKVKKALQPLVKRFYLSLAYESRGCYLLLLETKDCLAHPELWQQRIEAVFIDGV</sequence>
<accession>A0A7C0U4L7</accession>
<dbReference type="InterPro" id="IPR012347">
    <property type="entry name" value="Ferritin-like"/>
</dbReference>
<dbReference type="EMBL" id="DRBS01000383">
    <property type="protein sequence ID" value="HDD45245.1"/>
    <property type="molecule type" value="Genomic_DNA"/>
</dbReference>
<protein>
    <recommendedName>
        <fullName evidence="3">Rubrerythrin diiron-binding domain-containing protein</fullName>
    </recommendedName>
</protein>
<proteinExistence type="predicted"/>
<organism evidence="2">
    <name type="scientific">Desulfofervidus auxilii</name>
    <dbReference type="NCBI Taxonomy" id="1621989"/>
    <lineage>
        <taxon>Bacteria</taxon>
        <taxon>Pseudomonadati</taxon>
        <taxon>Thermodesulfobacteriota</taxon>
        <taxon>Candidatus Desulfofervidia</taxon>
        <taxon>Candidatus Desulfofervidales</taxon>
        <taxon>Candidatus Desulfofervidaceae</taxon>
        <taxon>Candidatus Desulfofervidus</taxon>
    </lineage>
</organism>
<evidence type="ECO:0000256" key="1">
    <source>
        <dbReference type="SAM" id="Coils"/>
    </source>
</evidence>
<name>A0A7C0U4L7_DESA2</name>
<keyword evidence="1" id="KW-0175">Coiled coil</keyword>
<dbReference type="Proteomes" id="UP000886289">
    <property type="component" value="Unassembled WGS sequence"/>
</dbReference>
<dbReference type="AlphaFoldDB" id="A0A7C0U4L7"/>